<protein>
    <submittedName>
        <fullName evidence="1">Uncharacterized protein</fullName>
    </submittedName>
</protein>
<accession>A0A5C8P8D8</accession>
<dbReference type="RefSeq" id="WP_147852160.1">
    <property type="nucleotide sequence ID" value="NZ_VDUZ01000073.1"/>
</dbReference>
<dbReference type="Proteomes" id="UP000321638">
    <property type="component" value="Unassembled WGS sequence"/>
</dbReference>
<proteinExistence type="predicted"/>
<organism evidence="1 2">
    <name type="scientific">Vineibacter terrae</name>
    <dbReference type="NCBI Taxonomy" id="2586908"/>
    <lineage>
        <taxon>Bacteria</taxon>
        <taxon>Pseudomonadati</taxon>
        <taxon>Pseudomonadota</taxon>
        <taxon>Alphaproteobacteria</taxon>
        <taxon>Hyphomicrobiales</taxon>
        <taxon>Vineibacter</taxon>
    </lineage>
</organism>
<sequence length="83" mass="8515">MESSFGDSSSGDSLSGGIITIRLVGTDYVAAINGQELVCGDIDTAVAAVERLLAPEHGPARRQGMVALRLPLAVSCVSRATGR</sequence>
<reference evidence="1 2" key="1">
    <citation type="submission" date="2019-06" db="EMBL/GenBank/DDBJ databases">
        <title>New taxonomy in bacterial strain CC-CFT640, isolated from vineyard.</title>
        <authorList>
            <person name="Lin S.-Y."/>
            <person name="Tsai C.-F."/>
            <person name="Young C.-C."/>
        </authorList>
    </citation>
    <scope>NUCLEOTIDE SEQUENCE [LARGE SCALE GENOMIC DNA]</scope>
    <source>
        <strain evidence="1 2">CC-CFT640</strain>
    </source>
</reference>
<keyword evidence="2" id="KW-1185">Reference proteome</keyword>
<comment type="caution">
    <text evidence="1">The sequence shown here is derived from an EMBL/GenBank/DDBJ whole genome shotgun (WGS) entry which is preliminary data.</text>
</comment>
<evidence type="ECO:0000313" key="1">
    <source>
        <dbReference type="EMBL" id="TXL69726.1"/>
    </source>
</evidence>
<dbReference type="EMBL" id="VDUZ01000073">
    <property type="protein sequence ID" value="TXL69726.1"/>
    <property type="molecule type" value="Genomic_DNA"/>
</dbReference>
<evidence type="ECO:0000313" key="2">
    <source>
        <dbReference type="Proteomes" id="UP000321638"/>
    </source>
</evidence>
<gene>
    <name evidence="1" type="ORF">FHP25_37610</name>
</gene>
<dbReference type="AlphaFoldDB" id="A0A5C8P8D8"/>
<name>A0A5C8P8D8_9HYPH</name>